<keyword evidence="10" id="KW-0539">Nucleus</keyword>
<dbReference type="GO" id="GO:0003723">
    <property type="term" value="F:RNA binding"/>
    <property type="evidence" value="ECO:0007669"/>
    <property type="project" value="InterPro"/>
</dbReference>
<dbReference type="Proteomes" id="UP001165289">
    <property type="component" value="Unassembled WGS sequence"/>
</dbReference>
<comment type="caution">
    <text evidence="17">The sequence shown here is derived from an EMBL/GenBank/DDBJ whole genome shotgun (WGS) entry which is preliminary data.</text>
</comment>
<dbReference type="SMART" id="SM00648">
    <property type="entry name" value="SWAP"/>
    <property type="match status" value="2"/>
</dbReference>
<evidence type="ECO:0000313" key="17">
    <source>
        <dbReference type="EMBL" id="KAI6661657.1"/>
    </source>
</evidence>
<comment type="subcellular location">
    <subcellularLocation>
        <location evidence="1">Nucleus speckle</location>
    </subcellularLocation>
</comment>
<dbReference type="GO" id="GO:0000381">
    <property type="term" value="P:regulation of alternative mRNA splicing, via spliceosome"/>
    <property type="evidence" value="ECO:0007669"/>
    <property type="project" value="TreeGrafter"/>
</dbReference>
<accession>A0AAV7KJU8</accession>
<protein>
    <recommendedName>
        <fullName evidence="13">Splicing factor 3A subunit 1</fullName>
    </recommendedName>
</protein>
<dbReference type="GO" id="GO:0016607">
    <property type="term" value="C:nuclear speck"/>
    <property type="evidence" value="ECO:0007669"/>
    <property type="project" value="UniProtKB-SubCell"/>
</dbReference>
<keyword evidence="2" id="KW-1017">Isopeptide bond</keyword>
<evidence type="ECO:0000259" key="16">
    <source>
        <dbReference type="PROSITE" id="PS50128"/>
    </source>
</evidence>
<keyword evidence="18" id="KW-1185">Reference proteome</keyword>
<dbReference type="InterPro" id="IPR045146">
    <property type="entry name" value="SF3A1"/>
</dbReference>
<evidence type="ECO:0000256" key="2">
    <source>
        <dbReference type="ARBA" id="ARBA00022499"/>
    </source>
</evidence>
<dbReference type="InterPro" id="IPR022030">
    <property type="entry name" value="SF3A1_dom"/>
</dbReference>
<comment type="function">
    <text evidence="11">Component of the 17S U2 SnRNP complex of the spliceosome, a large ribonucleoprotein complex that removes introns from transcribed pre-mRNAs. The 17S U2 SnRNP complex (1) directly participates in early spliceosome assembly and (2) mediates recognition of the intron branch site during pre-mRNA splicing by promoting the selection of the pre-mRNA branch-site adenosine, the nucleophile for the first step of splicing. Within the 17S U2 SnRNP complex, SF3A1 is part of the SF3A subcomplex that contributes to the assembly of the 17S U2 snRNP, and the subsequent assembly of the pre-spliceosome 'E' complex and the pre-catalytic spliceosome 'A' complex. Involved in pre-mRNA splicing as a component of pre-catalytic spliceosome 'B' complexes.</text>
</comment>
<reference evidence="17 18" key="1">
    <citation type="journal article" date="2023" name="BMC Biol.">
        <title>The compact genome of the sponge Oopsacas minuta (Hexactinellida) is lacking key metazoan core genes.</title>
        <authorList>
            <person name="Santini S."/>
            <person name="Schenkelaars Q."/>
            <person name="Jourda C."/>
            <person name="Duchesne M."/>
            <person name="Belahbib H."/>
            <person name="Rocher C."/>
            <person name="Selva M."/>
            <person name="Riesgo A."/>
            <person name="Vervoort M."/>
            <person name="Leys S.P."/>
            <person name="Kodjabachian L."/>
            <person name="Le Bivic A."/>
            <person name="Borchiellini C."/>
            <person name="Claverie J.M."/>
            <person name="Renard E."/>
        </authorList>
    </citation>
    <scope>NUCLEOTIDE SEQUENCE [LARGE SCALE GENOMIC DNA]</scope>
    <source>
        <strain evidence="17">SPO-2</strain>
    </source>
</reference>
<dbReference type="InterPro" id="IPR035563">
    <property type="entry name" value="SF3As1_ubi"/>
</dbReference>
<feature type="compositionally biased region" description="Basic and acidic residues" evidence="14">
    <location>
        <begin position="28"/>
        <end position="37"/>
    </location>
</feature>
<evidence type="ECO:0000256" key="7">
    <source>
        <dbReference type="ARBA" id="ARBA00022843"/>
    </source>
</evidence>
<gene>
    <name evidence="17" type="ORF">LOD99_13530</name>
</gene>
<keyword evidence="4" id="KW-0507">mRNA processing</keyword>
<feature type="domain" description="SURP motif" evidence="16">
    <location>
        <begin position="159"/>
        <end position="201"/>
    </location>
</feature>
<dbReference type="GO" id="GO:0071013">
    <property type="term" value="C:catalytic step 2 spliceosome"/>
    <property type="evidence" value="ECO:0007669"/>
    <property type="project" value="TreeGrafter"/>
</dbReference>
<keyword evidence="7" id="KW-0832">Ubl conjugation</keyword>
<evidence type="ECO:0000256" key="6">
    <source>
        <dbReference type="ARBA" id="ARBA00022737"/>
    </source>
</evidence>
<dbReference type="FunFam" id="3.10.20.90:FF:000091">
    <property type="entry name" value="Splicing factor 3A subunit 1"/>
    <property type="match status" value="1"/>
</dbReference>
<evidence type="ECO:0000256" key="11">
    <source>
        <dbReference type="ARBA" id="ARBA00060058"/>
    </source>
</evidence>
<dbReference type="SUPFAM" id="SSF109905">
    <property type="entry name" value="Surp module (SWAP domain)"/>
    <property type="match status" value="2"/>
</dbReference>
<dbReference type="InterPro" id="IPR029071">
    <property type="entry name" value="Ubiquitin-like_domsf"/>
</dbReference>
<sequence length="730" mass="82384">MSVVVVQPAPTIPTQPQPILSNGNITEHSQDNTEQTKSKPLIGIIYPPPEVRNIIDRTAEFVARNGPAYETKVRDSETGNNKFNFLHMTDPYHAYYRMRVNGYKEGKVMPSPMMHITTGSAPKPSIQTIKLDSLVPKEPPAEFEFLAEPPSISSLDLDIVKLTAQFAAQHGRSFVNRLMDKEQKNYQFDFLRPQHSLFTYFNKLIEQYQNVLIPPKNVLEHLSKDIYTTDNLFERVEKRFHWNTYQRRQRRGEEEKYERERVAYAQIDWHDFVVVETINFTEEESGFFPPPVTPHTLTARLIAQAKHEARANADEFTEVREVEMEDDIATPAEAPPPRDPEPIAPPPVINTAPPVQEGDIIIRSDYDPKARPQLPTAGPGVDKYLTSPITGEIVPSEKATSHVKHLLVDSKWRESQNKLINQQHQQVEVYAEGSQITQNLRGLAERRTDIFGSEETVIGRTIGEDQGPEAMALASELAQGGVLDDALKALKYTIEESPKIGPSMPHKPQQISAPVNPIPIHMLPTHTPLPLPRAPAIEKRLSAPTLAPAPPPRPMGDIRQPFSIQQPNPGMIQRPTLSGNFPPMIAPQQYMHPPPNPEVMHPRPPQYPPSLAMHDPMAKRPRTEEEMLVHEDEFIRYHPGPVSFRVQCPQLPEKPEWNLNGQILTINLPVEDQVSVIKAMIAAQIDMPIGKQKLQLGSIFLKDSNSLGFYNISEETVVQLVVKERGGRKK</sequence>
<evidence type="ECO:0000313" key="18">
    <source>
        <dbReference type="Proteomes" id="UP001165289"/>
    </source>
</evidence>
<dbReference type="InterPro" id="IPR035967">
    <property type="entry name" value="SWAP/Surp_sf"/>
</dbReference>
<dbReference type="Gene3D" id="3.10.20.90">
    <property type="entry name" value="Phosphatidylinositol 3-kinase Catalytic Subunit, Chain A, domain 1"/>
    <property type="match status" value="1"/>
</dbReference>
<feature type="domain" description="Ubiquitin-like" evidence="15">
    <location>
        <begin position="658"/>
        <end position="727"/>
    </location>
</feature>
<dbReference type="PROSITE" id="PS50053">
    <property type="entry name" value="UBIQUITIN_2"/>
    <property type="match status" value="1"/>
</dbReference>
<evidence type="ECO:0000256" key="12">
    <source>
        <dbReference type="ARBA" id="ARBA00061882"/>
    </source>
</evidence>
<dbReference type="FunFam" id="1.10.10.790:FF:000002">
    <property type="entry name" value="Splicing factor 3A subunit 1"/>
    <property type="match status" value="1"/>
</dbReference>
<proteinExistence type="predicted"/>
<dbReference type="CDD" id="cd01800">
    <property type="entry name" value="Ubl_SF3a120"/>
    <property type="match status" value="1"/>
</dbReference>
<keyword evidence="8" id="KW-0007">Acetylation</keyword>
<organism evidence="17 18">
    <name type="scientific">Oopsacas minuta</name>
    <dbReference type="NCBI Taxonomy" id="111878"/>
    <lineage>
        <taxon>Eukaryota</taxon>
        <taxon>Metazoa</taxon>
        <taxon>Porifera</taxon>
        <taxon>Hexactinellida</taxon>
        <taxon>Hexasterophora</taxon>
        <taxon>Lyssacinosida</taxon>
        <taxon>Leucopsacidae</taxon>
        <taxon>Oopsacas</taxon>
    </lineage>
</organism>
<dbReference type="InterPro" id="IPR000061">
    <property type="entry name" value="Surp"/>
</dbReference>
<dbReference type="Gene3D" id="1.10.10.790">
    <property type="entry name" value="Surp module"/>
    <property type="match status" value="2"/>
</dbReference>
<dbReference type="GO" id="GO:0045292">
    <property type="term" value="P:mRNA cis splicing, via spliceosome"/>
    <property type="evidence" value="ECO:0007669"/>
    <property type="project" value="InterPro"/>
</dbReference>
<evidence type="ECO:0000259" key="15">
    <source>
        <dbReference type="PROSITE" id="PS50053"/>
    </source>
</evidence>
<dbReference type="Pfam" id="PF00240">
    <property type="entry name" value="ubiquitin"/>
    <property type="match status" value="1"/>
</dbReference>
<dbReference type="GO" id="GO:0005686">
    <property type="term" value="C:U2 snRNP"/>
    <property type="evidence" value="ECO:0007669"/>
    <property type="project" value="TreeGrafter"/>
</dbReference>
<dbReference type="SMART" id="SM00213">
    <property type="entry name" value="UBQ"/>
    <property type="match status" value="1"/>
</dbReference>
<dbReference type="InterPro" id="IPR000626">
    <property type="entry name" value="Ubiquitin-like_dom"/>
</dbReference>
<evidence type="ECO:0000256" key="14">
    <source>
        <dbReference type="SAM" id="MobiDB-lite"/>
    </source>
</evidence>
<evidence type="ECO:0000256" key="9">
    <source>
        <dbReference type="ARBA" id="ARBA00023187"/>
    </source>
</evidence>
<keyword evidence="5" id="KW-0747">Spliceosome</keyword>
<dbReference type="FunFam" id="1.10.10.790:FF:000001">
    <property type="entry name" value="Splicing factor 3a, subunit 1"/>
    <property type="match status" value="1"/>
</dbReference>
<dbReference type="SUPFAM" id="SSF54236">
    <property type="entry name" value="Ubiquitin-like"/>
    <property type="match status" value="1"/>
</dbReference>
<keyword evidence="9" id="KW-0508">mRNA splicing</keyword>
<dbReference type="GO" id="GO:0071004">
    <property type="term" value="C:U2-type prespliceosome"/>
    <property type="evidence" value="ECO:0007669"/>
    <property type="project" value="TreeGrafter"/>
</dbReference>
<evidence type="ECO:0000256" key="5">
    <source>
        <dbReference type="ARBA" id="ARBA00022728"/>
    </source>
</evidence>
<comment type="subunit">
    <text evidence="12">Component of the 17S U2 SnRNP complex, a ribonucleoprotein complex that contains small nuclear RNA (snRNA) U2 and a number of specific proteins. Part of the SF3A subcomplex of the 17S U2 SnRNP complex which is composed of three subunits; SF3A3/SAP61, SF3A2/SAP62 and SF3A1/SAP114. SF3A associates with the splicing factor SF3B and a 12S RNA unit to form the mature 17S U2 small nuclear ribonucleoprotein complex (17S U2 snRNP). SF3A1 functions as a scaffold that interacts directly with both SF3A2 and SF3A3. Identified in the spliceosome 'E' complex, a precursor of the spliceosome 'A' complex. Identified in the spliceosome 'A' and 'B' complexes. Identified in the spliceosome 'C' complex. Interacts with P2RX6; resulting in a reduction of the splicing activity.</text>
</comment>
<dbReference type="PANTHER" id="PTHR15316:SF1">
    <property type="entry name" value="SPLICING FACTOR 3A SUBUNIT 1"/>
    <property type="match status" value="1"/>
</dbReference>
<evidence type="ECO:0000256" key="10">
    <source>
        <dbReference type="ARBA" id="ARBA00023242"/>
    </source>
</evidence>
<dbReference type="EMBL" id="JAKMXF010000011">
    <property type="protein sequence ID" value="KAI6661657.1"/>
    <property type="molecule type" value="Genomic_DNA"/>
</dbReference>
<feature type="region of interest" description="Disordered" evidence="14">
    <location>
        <begin position="1"/>
        <end position="37"/>
    </location>
</feature>
<evidence type="ECO:0000256" key="4">
    <source>
        <dbReference type="ARBA" id="ARBA00022664"/>
    </source>
</evidence>
<dbReference type="Pfam" id="PF12230">
    <property type="entry name" value="PRP21_like_P"/>
    <property type="match status" value="1"/>
</dbReference>
<evidence type="ECO:0000256" key="1">
    <source>
        <dbReference type="ARBA" id="ARBA00004324"/>
    </source>
</evidence>
<feature type="domain" description="SURP motif" evidence="16">
    <location>
        <begin position="54"/>
        <end position="96"/>
    </location>
</feature>
<evidence type="ECO:0000256" key="13">
    <source>
        <dbReference type="ARBA" id="ARBA00074916"/>
    </source>
</evidence>
<dbReference type="PROSITE" id="PS50128">
    <property type="entry name" value="SURP"/>
    <property type="match status" value="2"/>
</dbReference>
<name>A0AAV7KJU8_9METZ</name>
<evidence type="ECO:0000256" key="8">
    <source>
        <dbReference type="ARBA" id="ARBA00022990"/>
    </source>
</evidence>
<keyword evidence="3" id="KW-0597">Phosphoprotein</keyword>
<keyword evidence="6" id="KW-0677">Repeat</keyword>
<dbReference type="PANTHER" id="PTHR15316">
    <property type="entry name" value="SPLICEOSOME ASSOCIATED PROTEIN 114/SWAP SPLICING FACTOR-RELATED"/>
    <property type="match status" value="1"/>
</dbReference>
<evidence type="ECO:0000256" key="3">
    <source>
        <dbReference type="ARBA" id="ARBA00022553"/>
    </source>
</evidence>
<dbReference type="AlphaFoldDB" id="A0AAV7KJU8"/>
<dbReference type="Pfam" id="PF01805">
    <property type="entry name" value="Surp"/>
    <property type="match status" value="2"/>
</dbReference>